<name>A0ABT1B298_9FLAO</name>
<evidence type="ECO:0000313" key="1">
    <source>
        <dbReference type="EMBL" id="MCO5726052.1"/>
    </source>
</evidence>
<accession>A0ABT1B298</accession>
<dbReference type="EMBL" id="JAMXIB010000020">
    <property type="protein sequence ID" value="MCO5726052.1"/>
    <property type="molecule type" value="Genomic_DNA"/>
</dbReference>
<comment type="caution">
    <text evidence="1">The sequence shown here is derived from an EMBL/GenBank/DDBJ whole genome shotgun (WGS) entry which is preliminary data.</text>
</comment>
<gene>
    <name evidence="1" type="ORF">NG653_14405</name>
</gene>
<sequence>MLRKVIILANLMVFMAGCSDNPREEEAPVVPQVQFSAFLNTGDEEVQIDFETGAGAPLIVSLSEELGLAPLLFSRRQISSNSIAFYSWFEQQTRVYFKDLDSGTVYTAENICNLAGEAAGVRGIRRISGNGTYVVVALEGFGNGPAPGFFFRILDKATGSCREVEIPEVSLSGPVSFSLSGDLLAVYHWQEGSERPQIVLADLRTGALGETLILDPGFRAATFQGSRLWLFNSDDSYQVFNADSGNFTRTGSAPGLLLQESGFFESQFSGDRFLSRFVYQQPSLFFAQPAVYDFSARRFVEGAEPFLPELQARVERETGDRVLFGNYAVDLDRGLVALIYVRGNGAPEGGVVLTNFRQEWLRVLPLPYVPERLEIREAL</sequence>
<dbReference type="RefSeq" id="WP_252742424.1">
    <property type="nucleotide sequence ID" value="NZ_JAMXIB010000020.1"/>
</dbReference>
<dbReference type="PROSITE" id="PS51257">
    <property type="entry name" value="PROKAR_LIPOPROTEIN"/>
    <property type="match status" value="1"/>
</dbReference>
<evidence type="ECO:0000313" key="2">
    <source>
        <dbReference type="Proteomes" id="UP001206312"/>
    </source>
</evidence>
<dbReference type="SUPFAM" id="SSF69304">
    <property type="entry name" value="Tricorn protease N-terminal domain"/>
    <property type="match status" value="1"/>
</dbReference>
<organism evidence="1 2">
    <name type="scientific">Robiginitalea marina</name>
    <dbReference type="NCBI Taxonomy" id="2954105"/>
    <lineage>
        <taxon>Bacteria</taxon>
        <taxon>Pseudomonadati</taxon>
        <taxon>Bacteroidota</taxon>
        <taxon>Flavobacteriia</taxon>
        <taxon>Flavobacteriales</taxon>
        <taxon>Flavobacteriaceae</taxon>
        <taxon>Robiginitalea</taxon>
    </lineage>
</organism>
<proteinExistence type="predicted"/>
<reference evidence="1 2" key="1">
    <citation type="submission" date="2022-06" db="EMBL/GenBank/DDBJ databases">
        <authorList>
            <person name="Xuan X."/>
        </authorList>
    </citation>
    <scope>NUCLEOTIDE SEQUENCE [LARGE SCALE GENOMIC DNA]</scope>
    <source>
        <strain evidence="1 2">2V75</strain>
    </source>
</reference>
<keyword evidence="2" id="KW-1185">Reference proteome</keyword>
<dbReference type="Proteomes" id="UP001206312">
    <property type="component" value="Unassembled WGS sequence"/>
</dbReference>
<protein>
    <recommendedName>
        <fullName evidence="3">DUF4221 domain-containing protein</fullName>
    </recommendedName>
</protein>
<evidence type="ECO:0008006" key="3">
    <source>
        <dbReference type="Google" id="ProtNLM"/>
    </source>
</evidence>